<dbReference type="RefSeq" id="WP_259611953.1">
    <property type="nucleotide sequence ID" value="NZ_CP091139.2"/>
</dbReference>
<protein>
    <submittedName>
        <fullName evidence="2">Uncharacterized protein</fullName>
    </submittedName>
</protein>
<keyword evidence="1" id="KW-1133">Transmembrane helix</keyword>
<evidence type="ECO:0000313" key="3">
    <source>
        <dbReference type="Proteomes" id="UP001054811"/>
    </source>
</evidence>
<evidence type="ECO:0000256" key="1">
    <source>
        <dbReference type="SAM" id="Phobius"/>
    </source>
</evidence>
<keyword evidence="1" id="KW-0812">Transmembrane</keyword>
<sequence>MRSRSPVPGIFIGIGGVVLAAWIAFGRALFGIAGELTLVYALTLGVIYAVLQVFLGRSVARTAQAGTPAARGDTGHAVRLVGLARCSWA</sequence>
<accession>A0ABY5NJN3</accession>
<dbReference type="Proteomes" id="UP001054811">
    <property type="component" value="Chromosome"/>
</dbReference>
<name>A0ABY5NJN3_9MICO</name>
<keyword evidence="1" id="KW-0472">Membrane</keyword>
<feature type="transmembrane region" description="Helical" evidence="1">
    <location>
        <begin position="37"/>
        <end position="55"/>
    </location>
</feature>
<evidence type="ECO:0000313" key="2">
    <source>
        <dbReference type="EMBL" id="UUT35372.1"/>
    </source>
</evidence>
<organism evidence="2 3">
    <name type="scientific">Microbacterium elymi</name>
    <dbReference type="NCBI Taxonomy" id="2909587"/>
    <lineage>
        <taxon>Bacteria</taxon>
        <taxon>Bacillati</taxon>
        <taxon>Actinomycetota</taxon>
        <taxon>Actinomycetes</taxon>
        <taxon>Micrococcales</taxon>
        <taxon>Microbacteriaceae</taxon>
        <taxon>Microbacterium</taxon>
    </lineage>
</organism>
<gene>
    <name evidence="2" type="ORF">L2X98_18290</name>
</gene>
<feature type="transmembrane region" description="Helical" evidence="1">
    <location>
        <begin position="7"/>
        <end position="25"/>
    </location>
</feature>
<reference evidence="2" key="1">
    <citation type="submission" date="2022-01" db="EMBL/GenBank/DDBJ databases">
        <title>Microbacterium eymi and Microbacterium rhizovicinus sp. nov., isolated from the rhizospheric soil of Elymus tsukushiensis, a plant native to the Dokdo Islands, Republic of Korea.</title>
        <authorList>
            <person name="Hwang Y.J."/>
        </authorList>
    </citation>
    <scope>NUCLEOTIDE SEQUENCE</scope>
    <source>
        <strain evidence="2">KUDC0405</strain>
    </source>
</reference>
<keyword evidence="3" id="KW-1185">Reference proteome</keyword>
<dbReference type="EMBL" id="CP091139">
    <property type="protein sequence ID" value="UUT35372.1"/>
    <property type="molecule type" value="Genomic_DNA"/>
</dbReference>
<proteinExistence type="predicted"/>